<protein>
    <submittedName>
        <fullName evidence="1">Uncharacterized protein</fullName>
    </submittedName>
</protein>
<proteinExistence type="predicted"/>
<accession>A0A0H3HNI9</accession>
<name>A0A0H3HNI9_BURP2</name>
<dbReference type="AlphaFoldDB" id="A0A0H3HNI9"/>
<evidence type="ECO:0000313" key="2">
    <source>
        <dbReference type="Proteomes" id="UP000010087"/>
    </source>
</evidence>
<reference evidence="1 2" key="1">
    <citation type="journal article" date="2012" name="PLoS ONE">
        <title>Evolution of Burkholderia pseudomallei in recurrent melioidosis.</title>
        <authorList>
            <person name="Hayden H.S."/>
            <person name="Lim R."/>
            <person name="Brittnacher M.J."/>
            <person name="Sims E.H."/>
            <person name="Ramage E.R."/>
            <person name="Fong C."/>
            <person name="Wu Z."/>
            <person name="Crist E."/>
            <person name="Chang J."/>
            <person name="Zhou Y."/>
            <person name="Radey M."/>
            <person name="Rohmer L."/>
            <person name="Haugen E."/>
            <person name="Gillett W."/>
            <person name="Wuthiekanun V."/>
            <person name="Peacock S.J."/>
            <person name="Kaul R."/>
            <person name="Miller S.I."/>
            <person name="Manoil C."/>
            <person name="Jacobs M.A."/>
        </authorList>
    </citation>
    <scope>NUCLEOTIDE SEQUENCE [LARGE SCALE GENOMIC DNA]</scope>
    <source>
        <strain evidence="1 2">1026b</strain>
    </source>
</reference>
<dbReference type="KEGG" id="bpz:BP1026B_I3272"/>
<organism evidence="1 2">
    <name type="scientific">Burkholderia pseudomallei (strain 1026b)</name>
    <dbReference type="NCBI Taxonomy" id="884204"/>
    <lineage>
        <taxon>Bacteria</taxon>
        <taxon>Pseudomonadati</taxon>
        <taxon>Pseudomonadota</taxon>
        <taxon>Betaproteobacteria</taxon>
        <taxon>Burkholderiales</taxon>
        <taxon>Burkholderiaceae</taxon>
        <taxon>Burkholderia</taxon>
        <taxon>pseudomallei group</taxon>
    </lineage>
</organism>
<sequence length="38" mass="4378">MATWLQNVIFVSQNSYNFPLVCGICLSVFVLHREHPDV</sequence>
<gene>
    <name evidence="1" type="ordered locus">BP1026B_I3272</name>
</gene>
<dbReference type="EMBL" id="CP002833">
    <property type="protein sequence ID" value="AFI67854.1"/>
    <property type="molecule type" value="Genomic_DNA"/>
</dbReference>
<evidence type="ECO:0000313" key="1">
    <source>
        <dbReference type="EMBL" id="AFI67854.1"/>
    </source>
</evidence>
<dbReference type="Proteomes" id="UP000010087">
    <property type="component" value="Chromosome 1"/>
</dbReference>